<dbReference type="InterPro" id="IPR036052">
    <property type="entry name" value="TrpB-like_PALP_sf"/>
</dbReference>
<protein>
    <recommendedName>
        <fullName evidence="4">cysteine synthase</fullName>
        <ecNumber evidence="4">2.5.1.47</ecNumber>
    </recommendedName>
</protein>
<dbReference type="PANTHER" id="PTHR10314">
    <property type="entry name" value="CYSTATHIONINE BETA-SYNTHASE"/>
    <property type="match status" value="1"/>
</dbReference>
<dbReference type="InterPro" id="IPR000634">
    <property type="entry name" value="Ser/Thr_deHydtase_PyrdxlP-BS"/>
</dbReference>
<keyword evidence="10" id="KW-1185">Reference proteome</keyword>
<comment type="subunit">
    <text evidence="3">Homodimer.</text>
</comment>
<gene>
    <name evidence="9" type="primary">sbnA</name>
    <name evidence="9" type="ORF">SG34_031305</name>
</gene>
<dbReference type="RefSeq" id="WP_044837561.1">
    <property type="nucleotide sequence ID" value="NZ_CP059734.1"/>
</dbReference>
<dbReference type="KEGG" id="tvd:SG34_031305"/>
<evidence type="ECO:0000256" key="5">
    <source>
        <dbReference type="ARBA" id="ARBA00022679"/>
    </source>
</evidence>
<keyword evidence="5" id="KW-0808">Transferase</keyword>
<dbReference type="CDD" id="cd01561">
    <property type="entry name" value="CBS_like"/>
    <property type="match status" value="1"/>
</dbReference>
<dbReference type="Pfam" id="PF00291">
    <property type="entry name" value="PALP"/>
    <property type="match status" value="1"/>
</dbReference>
<comment type="cofactor">
    <cofactor evidence="1">
        <name>pyridoxal 5'-phosphate</name>
        <dbReference type="ChEBI" id="CHEBI:597326"/>
    </cofactor>
</comment>
<dbReference type="Proteomes" id="UP000032352">
    <property type="component" value="Chromosome pTvir"/>
</dbReference>
<evidence type="ECO:0000259" key="8">
    <source>
        <dbReference type="Pfam" id="PF00291"/>
    </source>
</evidence>
<evidence type="ECO:0000256" key="3">
    <source>
        <dbReference type="ARBA" id="ARBA00011738"/>
    </source>
</evidence>
<comment type="catalytic activity">
    <reaction evidence="7">
        <text>O-acetyl-L-serine + hydrogen sulfide = L-cysteine + acetate</text>
        <dbReference type="Rhea" id="RHEA:14829"/>
        <dbReference type="ChEBI" id="CHEBI:29919"/>
        <dbReference type="ChEBI" id="CHEBI:30089"/>
        <dbReference type="ChEBI" id="CHEBI:35235"/>
        <dbReference type="ChEBI" id="CHEBI:58340"/>
        <dbReference type="EC" id="2.5.1.47"/>
    </reaction>
</comment>
<comment type="pathway">
    <text evidence="2">Amino-acid biosynthesis; L-cysteine biosynthesis; L-cysteine from L-serine: step 2/2.</text>
</comment>
<dbReference type="PROSITE" id="PS00165">
    <property type="entry name" value="DEHYDRATASE_SER_THR"/>
    <property type="match status" value="1"/>
</dbReference>
<name>A0AAF0CDJ6_9GAMM</name>
<evidence type="ECO:0000256" key="7">
    <source>
        <dbReference type="ARBA" id="ARBA00047931"/>
    </source>
</evidence>
<dbReference type="EMBL" id="CP059734">
    <property type="protein sequence ID" value="WDE09253.1"/>
    <property type="molecule type" value="Genomic_DNA"/>
</dbReference>
<feature type="domain" description="Tryptophan synthase beta chain-like PALP" evidence="8">
    <location>
        <begin position="9"/>
        <end position="295"/>
    </location>
</feature>
<dbReference type="SUPFAM" id="SSF53686">
    <property type="entry name" value="Tryptophan synthase beta subunit-like PLP-dependent enzymes"/>
    <property type="match status" value="1"/>
</dbReference>
<dbReference type="InterPro" id="IPR050214">
    <property type="entry name" value="Cys_Synth/Cystath_Beta-Synth"/>
</dbReference>
<evidence type="ECO:0000256" key="6">
    <source>
        <dbReference type="ARBA" id="ARBA00022898"/>
    </source>
</evidence>
<evidence type="ECO:0000256" key="4">
    <source>
        <dbReference type="ARBA" id="ARBA00012681"/>
    </source>
</evidence>
<proteinExistence type="predicted"/>
<dbReference type="NCBIfam" id="TIGR03945">
    <property type="entry name" value="PLP_SbnA_fam"/>
    <property type="match status" value="1"/>
</dbReference>
<dbReference type="GO" id="GO:0030170">
    <property type="term" value="F:pyridoxal phosphate binding"/>
    <property type="evidence" value="ECO:0007669"/>
    <property type="project" value="InterPro"/>
</dbReference>
<evidence type="ECO:0000313" key="9">
    <source>
        <dbReference type="EMBL" id="WDE09253.1"/>
    </source>
</evidence>
<dbReference type="AlphaFoldDB" id="A0AAF0CDJ6"/>
<keyword evidence="6" id="KW-0663">Pyridoxal phosphate</keyword>
<evidence type="ECO:0000256" key="1">
    <source>
        <dbReference type="ARBA" id="ARBA00001933"/>
    </source>
</evidence>
<accession>A0AAF0CDJ6</accession>
<dbReference type="Gene3D" id="3.40.50.1100">
    <property type="match status" value="2"/>
</dbReference>
<evidence type="ECO:0000256" key="2">
    <source>
        <dbReference type="ARBA" id="ARBA00004962"/>
    </source>
</evidence>
<dbReference type="GO" id="GO:0004124">
    <property type="term" value="F:cysteine synthase activity"/>
    <property type="evidence" value="ECO:0007669"/>
    <property type="project" value="UniProtKB-EC"/>
</dbReference>
<reference evidence="9 10" key="1">
    <citation type="journal article" date="2015" name="Genome Announc.">
        <title>Draft Genome Sequences of Marine Isolates of Thalassomonas viridans and Thalassomonas actiniarum.</title>
        <authorList>
            <person name="Olonade I."/>
            <person name="van Zyl L.J."/>
            <person name="Trindade M."/>
        </authorList>
    </citation>
    <scope>NUCLEOTIDE SEQUENCE [LARGE SCALE GENOMIC DNA]</scope>
    <source>
        <strain evidence="9 10">XOM25</strain>
    </source>
</reference>
<dbReference type="EC" id="2.5.1.47" evidence="4"/>
<dbReference type="InterPro" id="IPR023927">
    <property type="entry name" value="SbnA"/>
</dbReference>
<dbReference type="InterPro" id="IPR001926">
    <property type="entry name" value="TrpB-like_PALP"/>
</dbReference>
<sequence>MLLSKLDSISSLVGNTQVLRIDTHKEIDIFAKLEFNGLSNSIKDRAAYNILYQGILNGKITRDSTIVESSSGNLAVSLAAMCQFLGIRFIPVIDKNINRFYETKLAMYCEQVIKITERDHTGGYLLNRLAKVEQLLGEIPGSVWTNQYENEHNRQAYYDHMAPEIISEFEELDYLFVACSTGGTITGLSTRLKAHYPNLKVIAVDIEGSTIFTTSDKKRFVSGLGASLRTKHFDSARIDDYIIVSHQDIIDGCHRLRADQAIMAGASSGANYSAIGKYIERREISPRDKVLFLVHDSGEAYIDTIYNKQWAADLPALMK</sequence>
<evidence type="ECO:0000313" key="10">
    <source>
        <dbReference type="Proteomes" id="UP000032352"/>
    </source>
</evidence>
<reference evidence="9 10" key="2">
    <citation type="journal article" date="2022" name="Mar. Drugs">
        <title>Bioassay-Guided Fractionation Leads to the Detection of Cholic Acid Generated by the Rare Thalassomonas sp.</title>
        <authorList>
            <person name="Pheiffer F."/>
            <person name="Schneider Y.K."/>
            <person name="Hansen E.H."/>
            <person name="Andersen J.H."/>
            <person name="Isaksson J."/>
            <person name="Busche T."/>
            <person name="R C."/>
            <person name="Kalinowski J."/>
            <person name="Zyl L.V."/>
            <person name="Trindade M."/>
        </authorList>
    </citation>
    <scope>NUCLEOTIDE SEQUENCE [LARGE SCALE GENOMIC DNA]</scope>
    <source>
        <strain evidence="9 10">XOM25</strain>
    </source>
</reference>
<organism evidence="9 10">
    <name type="scientific">Thalassomonas viridans</name>
    <dbReference type="NCBI Taxonomy" id="137584"/>
    <lineage>
        <taxon>Bacteria</taxon>
        <taxon>Pseudomonadati</taxon>
        <taxon>Pseudomonadota</taxon>
        <taxon>Gammaproteobacteria</taxon>
        <taxon>Alteromonadales</taxon>
        <taxon>Colwelliaceae</taxon>
        <taxon>Thalassomonas</taxon>
    </lineage>
</organism>